<comment type="caution">
    <text evidence="2">The sequence shown here is derived from an EMBL/GenBank/DDBJ whole genome shotgun (WGS) entry which is preliminary data.</text>
</comment>
<gene>
    <name evidence="2" type="ORF">E1295_48360</name>
</gene>
<dbReference type="AlphaFoldDB" id="A0A4V2Z4K2"/>
<keyword evidence="3" id="KW-1185">Reference proteome</keyword>
<dbReference type="RefSeq" id="WP_166427810.1">
    <property type="nucleotide sequence ID" value="NZ_SMLD01000416.1"/>
</dbReference>
<organism evidence="2 3">
    <name type="scientific">Nonomuraea mesophila</name>
    <dbReference type="NCBI Taxonomy" id="2530382"/>
    <lineage>
        <taxon>Bacteria</taxon>
        <taxon>Bacillati</taxon>
        <taxon>Actinomycetota</taxon>
        <taxon>Actinomycetes</taxon>
        <taxon>Streptosporangiales</taxon>
        <taxon>Streptosporangiaceae</taxon>
        <taxon>Nonomuraea</taxon>
    </lineage>
</organism>
<accession>A0A4V2Z4K2</accession>
<feature type="domain" description="Amidohydrolase 3" evidence="1">
    <location>
        <begin position="49"/>
        <end position="117"/>
    </location>
</feature>
<dbReference type="GO" id="GO:0016810">
    <property type="term" value="F:hydrolase activity, acting on carbon-nitrogen (but not peptide) bonds"/>
    <property type="evidence" value="ECO:0007669"/>
    <property type="project" value="InterPro"/>
</dbReference>
<feature type="non-terminal residue" evidence="2">
    <location>
        <position position="118"/>
    </location>
</feature>
<dbReference type="InterPro" id="IPR013108">
    <property type="entry name" value="Amidohydro_3"/>
</dbReference>
<protein>
    <submittedName>
        <fullName evidence="2">Amidohydrolase</fullName>
    </submittedName>
</protein>
<dbReference type="PANTHER" id="PTHR22642:SF2">
    <property type="entry name" value="PROTEIN LONG AFTER FAR-RED 3"/>
    <property type="match status" value="1"/>
</dbReference>
<evidence type="ECO:0000259" key="1">
    <source>
        <dbReference type="Pfam" id="PF07969"/>
    </source>
</evidence>
<dbReference type="EMBL" id="SMLD01000416">
    <property type="protein sequence ID" value="TDE16998.1"/>
    <property type="molecule type" value="Genomic_DNA"/>
</dbReference>
<dbReference type="Gene3D" id="2.30.40.10">
    <property type="entry name" value="Urease, subunit C, domain 1"/>
    <property type="match status" value="1"/>
</dbReference>
<dbReference type="InterPro" id="IPR011059">
    <property type="entry name" value="Metal-dep_hydrolase_composite"/>
</dbReference>
<evidence type="ECO:0000313" key="2">
    <source>
        <dbReference type="EMBL" id="TDE16998.1"/>
    </source>
</evidence>
<reference evidence="2 3" key="1">
    <citation type="submission" date="2019-03" db="EMBL/GenBank/DDBJ databases">
        <title>Draft genome sequences of novel Actinobacteria.</title>
        <authorList>
            <person name="Sahin N."/>
            <person name="Ay H."/>
            <person name="Saygin H."/>
        </authorList>
    </citation>
    <scope>NUCLEOTIDE SEQUENCE [LARGE SCALE GENOMIC DNA]</scope>
    <source>
        <strain evidence="2 3">6K102</strain>
    </source>
</reference>
<name>A0A4V2Z4K2_9ACTN</name>
<evidence type="ECO:0000313" key="3">
    <source>
        <dbReference type="Proteomes" id="UP000295136"/>
    </source>
</evidence>
<keyword evidence="2" id="KW-0378">Hydrolase</keyword>
<dbReference type="SUPFAM" id="SSF51338">
    <property type="entry name" value="Composite domain of metallo-dependent hydrolases"/>
    <property type="match status" value="1"/>
</dbReference>
<dbReference type="Proteomes" id="UP000295136">
    <property type="component" value="Unassembled WGS sequence"/>
</dbReference>
<dbReference type="PANTHER" id="PTHR22642">
    <property type="entry name" value="IMIDAZOLONEPROPIONASE"/>
    <property type="match status" value="1"/>
</dbReference>
<sequence>MNIRVYRNAAIYPGTGAHPPAQALAVRGRTVLAVGSEADVREAAGPGAELIDLEGAAVLPGFYDAHIHTAQYAQSLDAVDLRDVRTLDEALTRVAAHAARLRPGAWLFGGRWDSNTWD</sequence>
<proteinExistence type="predicted"/>
<dbReference type="Pfam" id="PF07969">
    <property type="entry name" value="Amidohydro_3"/>
    <property type="match status" value="1"/>
</dbReference>